<sequence length="525" mass="59848">MRTLSSRQLTAVVVSFSITLIIISSLYFHSGTQILPDLEHAPVPAPSADASHHGGLGFGPAAEYSSDPPGGSWGKSGNEWWSGMKSGIGKIATHWGLSPERAEQVAKIRSLSEMLQEYYSLEWRPARALNYPALERLASCLENWKCTEAEEKVVILASGHFQYAVAQINFGGEDIWAMSTIEAFRSLNYTILFANGPMEAYLIYSHMPDMVKTVIFEPLWGDQCNERNNDTYLDSEDEETDATWQTGEKGCGRRVGFEQGIPLWKSFHYHFWTGPSGPLGHTWTLAPEDWEFRRGGHENQYLGYSIETYCHTRHFYPPEERDHRGFTLAKMKNYFYQNFAWANALNDAVDIVPAQHVDEDGEKVPFHLVAAAHSEDGDLTLAPYKVDNFGRIPREAWYDNLARSKFMLGIAYDALCLGVPFINPIWDWDRDHPDNKFKWEGQHEGLFFIPEPYVYNVKVGDAEGLRAAFLNAVANPIGSYIPPRCTREAVRERHRLLVETDWLPVAQRYVQEEFLDKGKEWDYLL</sequence>
<accession>A0A427YJG4</accession>
<comment type="caution">
    <text evidence="2">The sequence shown here is derived from an EMBL/GenBank/DDBJ whole genome shotgun (WGS) entry which is preliminary data.</text>
</comment>
<keyword evidence="1" id="KW-1133">Transmembrane helix</keyword>
<evidence type="ECO:0000313" key="3">
    <source>
        <dbReference type="Proteomes" id="UP000279259"/>
    </source>
</evidence>
<evidence type="ECO:0000313" key="2">
    <source>
        <dbReference type="EMBL" id="RSH91228.1"/>
    </source>
</evidence>
<proteinExistence type="predicted"/>
<name>A0A427YJG4_9TREE</name>
<dbReference type="OrthoDB" id="2113294at2759"/>
<keyword evidence="1" id="KW-0812">Transmembrane</keyword>
<organism evidence="2 3">
    <name type="scientific">Saitozyma podzolica</name>
    <dbReference type="NCBI Taxonomy" id="1890683"/>
    <lineage>
        <taxon>Eukaryota</taxon>
        <taxon>Fungi</taxon>
        <taxon>Dikarya</taxon>
        <taxon>Basidiomycota</taxon>
        <taxon>Agaricomycotina</taxon>
        <taxon>Tremellomycetes</taxon>
        <taxon>Tremellales</taxon>
        <taxon>Trimorphomycetaceae</taxon>
        <taxon>Saitozyma</taxon>
    </lineage>
</organism>
<dbReference type="STRING" id="1890683.A0A427YJG4"/>
<dbReference type="Proteomes" id="UP000279259">
    <property type="component" value="Unassembled WGS sequence"/>
</dbReference>
<keyword evidence="1" id="KW-0472">Membrane</keyword>
<keyword evidence="3" id="KW-1185">Reference proteome</keyword>
<dbReference type="EMBL" id="RSCD01000008">
    <property type="protein sequence ID" value="RSH91228.1"/>
    <property type="molecule type" value="Genomic_DNA"/>
</dbReference>
<gene>
    <name evidence="2" type="ORF">EHS25_009527</name>
</gene>
<reference evidence="2 3" key="1">
    <citation type="submission" date="2018-11" db="EMBL/GenBank/DDBJ databases">
        <title>Genome sequence of Saitozyma podzolica DSM 27192.</title>
        <authorList>
            <person name="Aliyu H."/>
            <person name="Gorte O."/>
            <person name="Ochsenreither K."/>
        </authorList>
    </citation>
    <scope>NUCLEOTIDE SEQUENCE [LARGE SCALE GENOMIC DNA]</scope>
    <source>
        <strain evidence="2 3">DSM 27192</strain>
    </source>
</reference>
<feature type="transmembrane region" description="Helical" evidence="1">
    <location>
        <begin position="9"/>
        <end position="28"/>
    </location>
</feature>
<protein>
    <submittedName>
        <fullName evidence="2">Uncharacterized protein</fullName>
    </submittedName>
</protein>
<dbReference type="AlphaFoldDB" id="A0A427YJG4"/>
<evidence type="ECO:0000256" key="1">
    <source>
        <dbReference type="SAM" id="Phobius"/>
    </source>
</evidence>